<dbReference type="Proteomes" id="UP000239477">
    <property type="component" value="Chromosome"/>
</dbReference>
<feature type="domain" description="Fe/B12 periplasmic-binding" evidence="2">
    <location>
        <begin position="64"/>
        <end position="365"/>
    </location>
</feature>
<proteinExistence type="predicted"/>
<feature type="signal peptide" evidence="1">
    <location>
        <begin position="1"/>
        <end position="35"/>
    </location>
</feature>
<evidence type="ECO:0000313" key="4">
    <source>
        <dbReference type="Proteomes" id="UP000239477"/>
    </source>
</evidence>
<dbReference type="EMBL" id="CP023270">
    <property type="protein sequence ID" value="AVJ25974.1"/>
    <property type="molecule type" value="Genomic_DNA"/>
</dbReference>
<accession>A0A2S0I1V6</accession>
<dbReference type="OrthoDB" id="9775594at2"/>
<dbReference type="RefSeq" id="WP_105237091.1">
    <property type="nucleotide sequence ID" value="NZ_CP023270.1"/>
</dbReference>
<protein>
    <submittedName>
        <fullName evidence="3">ABC transporter substrate-binding protein</fullName>
    </submittedName>
</protein>
<dbReference type="Pfam" id="PF01497">
    <property type="entry name" value="Peripla_BP_2"/>
    <property type="match status" value="1"/>
</dbReference>
<dbReference type="InterPro" id="IPR002491">
    <property type="entry name" value="ABC_transptr_periplasmic_BD"/>
</dbReference>
<dbReference type="PROSITE" id="PS50983">
    <property type="entry name" value="FE_B12_PBP"/>
    <property type="match status" value="1"/>
</dbReference>
<organism evidence="3 4">
    <name type="scientific">Achromobacter spanius</name>
    <dbReference type="NCBI Taxonomy" id="217203"/>
    <lineage>
        <taxon>Bacteria</taxon>
        <taxon>Pseudomonadati</taxon>
        <taxon>Pseudomonadota</taxon>
        <taxon>Betaproteobacteria</taxon>
        <taxon>Burkholderiales</taxon>
        <taxon>Alcaligenaceae</taxon>
        <taxon>Achromobacter</taxon>
    </lineage>
</organism>
<keyword evidence="4" id="KW-1185">Reference proteome</keyword>
<dbReference type="SUPFAM" id="SSF53807">
    <property type="entry name" value="Helical backbone' metal receptor"/>
    <property type="match status" value="1"/>
</dbReference>
<reference evidence="3 4" key="1">
    <citation type="submission" date="2017-09" db="EMBL/GenBank/DDBJ databases">
        <title>Genomic, metabolic, and phenotypic characteristics of bacterial isolates from the natural microbiome of the model nematode Caenorhabditis elegans.</title>
        <authorList>
            <person name="Zimmermann J."/>
            <person name="Obeng N."/>
            <person name="Yang W."/>
            <person name="Obeng O."/>
            <person name="Kissoyan K."/>
            <person name="Pees B."/>
            <person name="Dirksen P."/>
            <person name="Hoppner M."/>
            <person name="Franke A."/>
            <person name="Rosenstiel P."/>
            <person name="Leippe M."/>
            <person name="Dierking K."/>
            <person name="Kaleta C."/>
            <person name="Schulenburg H."/>
        </authorList>
    </citation>
    <scope>NUCLEOTIDE SEQUENCE [LARGE SCALE GENOMIC DNA]</scope>
    <source>
        <strain evidence="3 4">MYb73</strain>
    </source>
</reference>
<feature type="chain" id="PRO_5015708258" evidence="1">
    <location>
        <begin position="36"/>
        <end position="402"/>
    </location>
</feature>
<gene>
    <name evidence="3" type="ORF">CLM73_01925</name>
</gene>
<dbReference type="Gene3D" id="3.40.50.1980">
    <property type="entry name" value="Nitrogenase molybdenum iron protein domain"/>
    <property type="match status" value="2"/>
</dbReference>
<name>A0A2S0I1V6_9BURK</name>
<keyword evidence="1" id="KW-0732">Signal</keyword>
<dbReference type="AlphaFoldDB" id="A0A2S0I1V6"/>
<evidence type="ECO:0000256" key="1">
    <source>
        <dbReference type="SAM" id="SignalP"/>
    </source>
</evidence>
<evidence type="ECO:0000259" key="2">
    <source>
        <dbReference type="PROSITE" id="PS50983"/>
    </source>
</evidence>
<evidence type="ECO:0000313" key="3">
    <source>
        <dbReference type="EMBL" id="AVJ25974.1"/>
    </source>
</evidence>
<dbReference type="InterPro" id="IPR050902">
    <property type="entry name" value="ABC_Transporter_SBP"/>
</dbReference>
<sequence length="402" mass="44511">MKAFLLRPLRSRRFSCLTAVLLGSLLTLCAVSALRAEPARAAAYPVTVTDAAGRQVLIEQAPRRIYLQNGNDVVALALLDRENPFSRILAWQNSLNDSDPTIWRKMRQRWPHAADIPELAFDNGGNADVERLVRLRPDLLIMDLNTRGAVERGPLARIMAQLRVPILYLDSSKDPLNNVPVGLRALGAALDRRERADDYLSFYAQRRAAVQAGIDASAHRPLAFIEARAGRQGLDQCCYSQAETSWGKLIGQAGARNYASLLLRGATGDIAMETLIRNKPDVYIMTGTARVRTGAHVIPFGYGATPADARQAMAKLMERPGFDRIARRPGDCVVGLYHQFYNSALNIAGLEYLARALYPQTLGELDPDATYREILARFTEIPDAPFLFEMHRAFDGRSGCAF</sequence>
<dbReference type="PANTHER" id="PTHR30535:SF34">
    <property type="entry name" value="MOLYBDATE-BINDING PROTEIN MOLA"/>
    <property type="match status" value="1"/>
</dbReference>
<dbReference type="PANTHER" id="PTHR30535">
    <property type="entry name" value="VITAMIN B12-BINDING PROTEIN"/>
    <property type="match status" value="1"/>
</dbReference>